<gene>
    <name evidence="2" type="ORF">B9T39_05735</name>
</gene>
<dbReference type="OrthoDB" id="9800236at2"/>
<dbReference type="GO" id="GO:0004540">
    <property type="term" value="F:RNA nuclease activity"/>
    <property type="evidence" value="ECO:0007669"/>
    <property type="project" value="InterPro"/>
</dbReference>
<reference evidence="2 3" key="1">
    <citation type="submission" date="2017-04" db="EMBL/GenBank/DDBJ databases">
        <title>Draft genome sequences of Alloscardovia macacae UMA81211 and UMA81212 isolated from the feces of a rhesus macaque (Macaca mulatta).</title>
        <authorList>
            <person name="Albert K."/>
            <person name="Sela D.A."/>
        </authorList>
    </citation>
    <scope>NUCLEOTIDE SEQUENCE [LARGE SCALE GENOMIC DNA]</scope>
    <source>
        <strain evidence="2 3">UMA81212</strain>
    </source>
</reference>
<dbReference type="EMBL" id="NEKC01000011">
    <property type="protein sequence ID" value="OTA28826.1"/>
    <property type="molecule type" value="Genomic_DNA"/>
</dbReference>
<dbReference type="Proteomes" id="UP000243540">
    <property type="component" value="Unassembled WGS sequence"/>
</dbReference>
<dbReference type="STRING" id="1160091.B9T39_05735"/>
<comment type="caution">
    <text evidence="2">The sequence shown here is derived from an EMBL/GenBank/DDBJ whole genome shotgun (WGS) entry which is preliminary data.</text>
</comment>
<proteinExistence type="predicted"/>
<evidence type="ECO:0000313" key="2">
    <source>
        <dbReference type="EMBL" id="OTA28826.1"/>
    </source>
</evidence>
<dbReference type="Pfam" id="PF01936">
    <property type="entry name" value="NYN"/>
    <property type="match status" value="1"/>
</dbReference>
<name>A0A1Y2STP7_9BIFI</name>
<evidence type="ECO:0000313" key="3">
    <source>
        <dbReference type="Proteomes" id="UP000243540"/>
    </source>
</evidence>
<protein>
    <submittedName>
        <fullName evidence="2">Nuclease</fullName>
    </submittedName>
</protein>
<accession>A0A1Y2STP7</accession>
<dbReference type="AlphaFoldDB" id="A0A1Y2STP7"/>
<organism evidence="2 3">
    <name type="scientific">Alloscardovia macacae</name>
    <dbReference type="NCBI Taxonomy" id="1160091"/>
    <lineage>
        <taxon>Bacteria</taxon>
        <taxon>Bacillati</taxon>
        <taxon>Actinomycetota</taxon>
        <taxon>Actinomycetes</taxon>
        <taxon>Bifidobacteriales</taxon>
        <taxon>Bifidobacteriaceae</taxon>
        <taxon>Alloscardovia</taxon>
    </lineage>
</organism>
<dbReference type="CDD" id="cd18722">
    <property type="entry name" value="PIN_NicB-like"/>
    <property type="match status" value="1"/>
</dbReference>
<dbReference type="Gene3D" id="3.40.50.1010">
    <property type="entry name" value="5'-nuclease"/>
    <property type="match status" value="1"/>
</dbReference>
<dbReference type="InterPro" id="IPR021139">
    <property type="entry name" value="NYN"/>
</dbReference>
<sequence>MSMAILVDGGYYRKRVASVYGVETPRETADRLYNYCFRHLKEKIDGKDVRNDLYRIFYYDCPPIDKIVYHPGTHKQVDFSRTDTKQWAEEFYDVLAHKRKVALRFGEINESSIHFQLKDRSLRKVLDGKLAVSDVQETDFTLSMQQKGVDMRIGLDIASLSFKKQVNSIVLIAGDSDFVPAAKLARREGVDFILDSLGRPIKENLSLHIDGLRTCDSQFSSRPDKKVK</sequence>
<dbReference type="RefSeq" id="WP_086106865.1">
    <property type="nucleotide sequence ID" value="NZ_NEKB01000010.1"/>
</dbReference>
<feature type="domain" description="NYN" evidence="1">
    <location>
        <begin position="120"/>
        <end position="192"/>
    </location>
</feature>
<evidence type="ECO:0000259" key="1">
    <source>
        <dbReference type="Pfam" id="PF01936"/>
    </source>
</evidence>